<dbReference type="Proteomes" id="UP000304900">
    <property type="component" value="Unassembled WGS sequence"/>
</dbReference>
<dbReference type="GO" id="GO:0043022">
    <property type="term" value="F:ribosome binding"/>
    <property type="evidence" value="ECO:0007669"/>
    <property type="project" value="TreeGrafter"/>
</dbReference>
<feature type="domain" description="Hflx-type G" evidence="9">
    <location>
        <begin position="207"/>
        <end position="397"/>
    </location>
</feature>
<dbReference type="GO" id="GO:0005525">
    <property type="term" value="F:GTP binding"/>
    <property type="evidence" value="ECO:0007669"/>
    <property type="project" value="UniProtKB-UniRule"/>
</dbReference>
<dbReference type="Gene3D" id="3.40.50.300">
    <property type="entry name" value="P-loop containing nucleotide triphosphate hydrolases"/>
    <property type="match status" value="1"/>
</dbReference>
<evidence type="ECO:0000256" key="6">
    <source>
        <dbReference type="HAMAP-Rule" id="MF_00900"/>
    </source>
</evidence>
<dbReference type="PROSITE" id="PS51705">
    <property type="entry name" value="G_HFLX"/>
    <property type="match status" value="1"/>
</dbReference>
<dbReference type="InterPro" id="IPR005225">
    <property type="entry name" value="Small_GTP-bd"/>
</dbReference>
<dbReference type="GO" id="GO:0003924">
    <property type="term" value="F:GTPase activity"/>
    <property type="evidence" value="ECO:0007669"/>
    <property type="project" value="UniProtKB-UniRule"/>
</dbReference>
<dbReference type="HAMAP" id="MF_00900">
    <property type="entry name" value="GTPase_HflX"/>
    <property type="match status" value="1"/>
</dbReference>
<feature type="binding site" evidence="7">
    <location>
        <begin position="325"/>
        <end position="328"/>
    </location>
    <ligand>
        <name>GTP</name>
        <dbReference type="ChEBI" id="CHEBI:37565"/>
    </ligand>
</feature>
<keyword evidence="4 8" id="KW-0460">Magnesium</keyword>
<dbReference type="FunFam" id="3.40.50.300:FF:000955">
    <property type="entry name" value="GTPase HflX"/>
    <property type="match status" value="1"/>
</dbReference>
<feature type="binding site" evidence="7">
    <location>
        <begin position="238"/>
        <end position="242"/>
    </location>
    <ligand>
        <name>GTP</name>
        <dbReference type="ChEBI" id="CHEBI:37565"/>
    </ligand>
</feature>
<reference evidence="10 11" key="1">
    <citation type="submission" date="2019-05" db="EMBL/GenBank/DDBJ databases">
        <title>Dyadobacter AR-3-8 sp. nov., isolated from arctic soil.</title>
        <authorList>
            <person name="Chaudhary D.K."/>
        </authorList>
    </citation>
    <scope>NUCLEOTIDE SEQUENCE [LARGE SCALE GENOMIC DNA]</scope>
    <source>
        <strain evidence="10 11">AR-3-8</strain>
    </source>
</reference>
<sequence length="416" mass="47318">MIDKSKLFSTAVQQETAVLVAVSTQKQTTAKTKEYLEELDFLAATLGVKTLHKFTQNLERADIKTYVGKGKLEEINTFITANPVDMVIFDDDLSPSQVRNLEVVFKDIKVLDRSLLILDIFAMRAKTAQSKLQVELAQYQYMYPRLTRLWTHLSRQSGAGVGMRGPGETELETDRRIVKDRIAFLQEKLEKVDRQSMTRRKERDRLVRVAIVGYTNVGKSTLMQALSKSDVFAENKLFATVDSTVRKVNMENIPFLLTDTVGFIRKLPTTLIESFKSTLDEVREADILLHVVDISHESFEEHLEVVNNTLVEIGAADKQTILVFNKIDLYKPAPKAEEWDDEGNMVPEEAFTESVLDQLKKSYIAHKADQVIFISAAKKENMEELRNTLFAAVKAKHFAIYPNWLDLGYSAVQSEE</sequence>
<comment type="function">
    <text evidence="6">GTPase that associates with the 50S ribosomal subunit and may have a role during protein synthesis or ribosome biogenesis.</text>
</comment>
<evidence type="ECO:0000259" key="9">
    <source>
        <dbReference type="PROSITE" id="PS51705"/>
    </source>
</evidence>
<dbReference type="RefSeq" id="WP_137339204.1">
    <property type="nucleotide sequence ID" value="NZ_BSQH01000017.1"/>
</dbReference>
<name>A0A4U6D7U5_9BACT</name>
<dbReference type="PRINTS" id="PR00326">
    <property type="entry name" value="GTP1OBG"/>
</dbReference>
<evidence type="ECO:0000256" key="3">
    <source>
        <dbReference type="ARBA" id="ARBA00022741"/>
    </source>
</evidence>
<dbReference type="InterPro" id="IPR030394">
    <property type="entry name" value="G_HFLX_dom"/>
</dbReference>
<dbReference type="Gene3D" id="3.40.50.11060">
    <property type="entry name" value="GTPase HflX, N-terminal domain"/>
    <property type="match status" value="1"/>
</dbReference>
<dbReference type="InterPro" id="IPR006073">
    <property type="entry name" value="GTP-bd"/>
</dbReference>
<evidence type="ECO:0000313" key="11">
    <source>
        <dbReference type="Proteomes" id="UP000304900"/>
    </source>
</evidence>
<dbReference type="Pfam" id="PF01926">
    <property type="entry name" value="MMR_HSR1"/>
    <property type="match status" value="1"/>
</dbReference>
<dbReference type="PANTHER" id="PTHR10229">
    <property type="entry name" value="GTP-BINDING PROTEIN HFLX"/>
    <property type="match status" value="1"/>
</dbReference>
<keyword evidence="2 8" id="KW-0479">Metal-binding</keyword>
<dbReference type="InterPro" id="IPR025121">
    <property type="entry name" value="GTPase_HflX_N"/>
</dbReference>
<dbReference type="FunFam" id="3.40.50.11060:FF:000001">
    <property type="entry name" value="GTPase HflX"/>
    <property type="match status" value="1"/>
</dbReference>
<dbReference type="Pfam" id="PF16360">
    <property type="entry name" value="GTP-bdg_M"/>
    <property type="match status" value="1"/>
</dbReference>
<keyword evidence="11" id="KW-1185">Reference proteome</keyword>
<evidence type="ECO:0000313" key="10">
    <source>
        <dbReference type="EMBL" id="TKT93529.1"/>
    </source>
</evidence>
<dbReference type="PIRSF" id="PIRSF006809">
    <property type="entry name" value="GTP-binding_hflX_prd"/>
    <property type="match status" value="1"/>
</dbReference>
<evidence type="ECO:0000256" key="2">
    <source>
        <dbReference type="ARBA" id="ARBA00022723"/>
    </source>
</evidence>
<dbReference type="GO" id="GO:0046872">
    <property type="term" value="F:metal ion binding"/>
    <property type="evidence" value="ECO:0007669"/>
    <property type="project" value="UniProtKB-KW"/>
</dbReference>
<keyword evidence="3 6" id="KW-0547">Nucleotide-binding</keyword>
<organism evidence="10 11">
    <name type="scientific">Dyadobacter frigoris</name>
    <dbReference type="NCBI Taxonomy" id="2576211"/>
    <lineage>
        <taxon>Bacteria</taxon>
        <taxon>Pseudomonadati</taxon>
        <taxon>Bacteroidota</taxon>
        <taxon>Cytophagia</taxon>
        <taxon>Cytophagales</taxon>
        <taxon>Spirosomataceae</taxon>
        <taxon>Dyadobacter</taxon>
    </lineage>
</organism>
<comment type="cofactor">
    <cofactor evidence="8">
        <name>Mg(2+)</name>
        <dbReference type="ChEBI" id="CHEBI:18420"/>
    </cofactor>
</comment>
<gene>
    <name evidence="6 10" type="primary">hflX</name>
    <name evidence="10" type="ORF">FDK13_06720</name>
</gene>
<feature type="binding site" evidence="7">
    <location>
        <begin position="259"/>
        <end position="262"/>
    </location>
    <ligand>
        <name>GTP</name>
        <dbReference type="ChEBI" id="CHEBI:37565"/>
    </ligand>
</feature>
<evidence type="ECO:0000256" key="4">
    <source>
        <dbReference type="ARBA" id="ARBA00022842"/>
    </source>
</evidence>
<dbReference type="Gene3D" id="6.10.250.2860">
    <property type="match status" value="1"/>
</dbReference>
<evidence type="ECO:0000256" key="8">
    <source>
        <dbReference type="PIRSR" id="PIRSR006809-2"/>
    </source>
</evidence>
<dbReference type="Pfam" id="PF13167">
    <property type="entry name" value="GTP-bdg_N"/>
    <property type="match status" value="1"/>
</dbReference>
<dbReference type="InterPro" id="IPR027417">
    <property type="entry name" value="P-loop_NTPase"/>
</dbReference>
<dbReference type="GO" id="GO:0005737">
    <property type="term" value="C:cytoplasm"/>
    <property type="evidence" value="ECO:0007669"/>
    <property type="project" value="UniProtKB-SubCell"/>
</dbReference>
<dbReference type="CDD" id="cd01878">
    <property type="entry name" value="HflX"/>
    <property type="match status" value="1"/>
</dbReference>
<evidence type="ECO:0000256" key="7">
    <source>
        <dbReference type="PIRSR" id="PIRSR006809-1"/>
    </source>
</evidence>
<dbReference type="InterPro" id="IPR032305">
    <property type="entry name" value="GTP-bd_M"/>
</dbReference>
<dbReference type="InterPro" id="IPR042108">
    <property type="entry name" value="GTPase_HflX_N_sf"/>
</dbReference>
<dbReference type="NCBIfam" id="TIGR03156">
    <property type="entry name" value="GTP_HflX"/>
    <property type="match status" value="1"/>
</dbReference>
<dbReference type="SUPFAM" id="SSF52540">
    <property type="entry name" value="P-loop containing nucleoside triphosphate hydrolases"/>
    <property type="match status" value="1"/>
</dbReference>
<feature type="binding site" evidence="8">
    <location>
        <position position="220"/>
    </location>
    <ligand>
        <name>Mg(2+)</name>
        <dbReference type="ChEBI" id="CHEBI:18420"/>
    </ligand>
</feature>
<dbReference type="PANTHER" id="PTHR10229:SF0">
    <property type="entry name" value="GTP-BINDING PROTEIN 6-RELATED"/>
    <property type="match status" value="1"/>
</dbReference>
<evidence type="ECO:0000256" key="1">
    <source>
        <dbReference type="ARBA" id="ARBA00022490"/>
    </source>
</evidence>
<dbReference type="InterPro" id="IPR016496">
    <property type="entry name" value="GTPase_HflX"/>
</dbReference>
<feature type="binding site" evidence="7">
    <location>
        <begin position="213"/>
        <end position="220"/>
    </location>
    <ligand>
        <name>GTP</name>
        <dbReference type="ChEBI" id="CHEBI:37565"/>
    </ligand>
</feature>
<accession>A0A4U6D7U5</accession>
<keyword evidence="1 6" id="KW-0963">Cytoplasm</keyword>
<dbReference type="EMBL" id="SZVO01000002">
    <property type="protein sequence ID" value="TKT93529.1"/>
    <property type="molecule type" value="Genomic_DNA"/>
</dbReference>
<comment type="similarity">
    <text evidence="6">Belongs to the TRAFAC class OBG-HflX-like GTPase superfamily. HflX GTPase family.</text>
</comment>
<dbReference type="AlphaFoldDB" id="A0A4U6D7U5"/>
<comment type="caution">
    <text evidence="10">The sequence shown here is derived from an EMBL/GenBank/DDBJ whole genome shotgun (WGS) entry which is preliminary data.</text>
</comment>
<proteinExistence type="inferred from homology"/>
<keyword evidence="5 6" id="KW-0342">GTP-binding</keyword>
<dbReference type="OrthoDB" id="9812272at2"/>
<protein>
    <recommendedName>
        <fullName evidence="6">GTPase HflX</fullName>
    </recommendedName>
    <alternativeName>
        <fullName evidence="6">GTP-binding protein HflX</fullName>
    </alternativeName>
</protein>
<comment type="subcellular location">
    <subcellularLocation>
        <location evidence="6">Cytoplasm</location>
    </subcellularLocation>
    <text evidence="6">May associate with membranes.</text>
</comment>
<evidence type="ECO:0000256" key="5">
    <source>
        <dbReference type="ARBA" id="ARBA00023134"/>
    </source>
</evidence>
<comment type="subunit">
    <text evidence="6">Monomer. Associates with the 50S ribosomal subunit.</text>
</comment>
<dbReference type="NCBIfam" id="TIGR00231">
    <property type="entry name" value="small_GTP"/>
    <property type="match status" value="1"/>
</dbReference>
<feature type="binding site" evidence="8">
    <location>
        <position position="240"/>
    </location>
    <ligand>
        <name>Mg(2+)</name>
        <dbReference type="ChEBI" id="CHEBI:18420"/>
    </ligand>
</feature>